<name>V6TMT6_GIAIN</name>
<dbReference type="VEuPathDB" id="GiardiaDB:QR46_4882"/>
<keyword evidence="1" id="KW-1133">Transmembrane helix</keyword>
<proteinExistence type="predicted"/>
<reference evidence="2 3" key="2">
    <citation type="journal article" date="2013" name="Genome Biol. Evol.">
        <title>Genome sequencing of Giardia lamblia genotypes A2 and B isolates (DH and GS) and comparative analysis with the genomes of genotypes A1 and E (WB and Pig).</title>
        <authorList>
            <person name="Adam R.D."/>
            <person name="Dahlstrom E.W."/>
            <person name="Martens C.A."/>
            <person name="Bruno D.P."/>
            <person name="Barbian K.D."/>
            <person name="Ricklefs S.M."/>
            <person name="Hernandez M.M."/>
            <person name="Narla N.P."/>
            <person name="Patel R.B."/>
            <person name="Porcella S.F."/>
            <person name="Nash T.E."/>
        </authorList>
    </citation>
    <scope>NUCLEOTIDE SEQUENCE [LARGE SCALE GENOMIC DNA]</scope>
    <source>
        <strain evidence="2 3">GS</strain>
    </source>
</reference>
<gene>
    <name evidence="2" type="ORF">GSB_154025</name>
</gene>
<protein>
    <submittedName>
        <fullName evidence="2">Nuclear transport factor</fullName>
    </submittedName>
</protein>
<evidence type="ECO:0000256" key="1">
    <source>
        <dbReference type="SAM" id="Phobius"/>
    </source>
</evidence>
<evidence type="ECO:0000313" key="2">
    <source>
        <dbReference type="EMBL" id="ESU40041.1"/>
    </source>
</evidence>
<dbReference type="AlphaFoldDB" id="V6TMT6"/>
<keyword evidence="1" id="KW-0472">Membrane</keyword>
<keyword evidence="1" id="KW-0812">Transmembrane</keyword>
<sequence>MANSVFIASATGSGKMLSIILPLALEAFAGLDFVALFVVPTAHLLAQTHRLLLRLFHDVPFVQVLQAIDCLSATLYEDPALL</sequence>
<evidence type="ECO:0000313" key="3">
    <source>
        <dbReference type="Proteomes" id="UP000018040"/>
    </source>
</evidence>
<dbReference type="SUPFAM" id="SSF52540">
    <property type="entry name" value="P-loop containing nucleoside triphosphate hydrolases"/>
    <property type="match status" value="1"/>
</dbReference>
<organism evidence="2 3">
    <name type="scientific">Giardia intestinalis</name>
    <name type="common">Giardia lamblia</name>
    <dbReference type="NCBI Taxonomy" id="5741"/>
    <lineage>
        <taxon>Eukaryota</taxon>
        <taxon>Metamonada</taxon>
        <taxon>Diplomonadida</taxon>
        <taxon>Hexamitidae</taxon>
        <taxon>Giardiinae</taxon>
        <taxon>Giardia</taxon>
    </lineage>
</organism>
<dbReference type="VEuPathDB" id="GiardiaDB:DHA2_153479"/>
<comment type="caution">
    <text evidence="2">The sequence shown here is derived from an EMBL/GenBank/DDBJ whole genome shotgun (WGS) entry which is preliminary data.</text>
</comment>
<dbReference type="Proteomes" id="UP000018040">
    <property type="component" value="Unassembled WGS sequence"/>
</dbReference>
<dbReference type="InterPro" id="IPR027417">
    <property type="entry name" value="P-loop_NTPase"/>
</dbReference>
<dbReference type="Gene3D" id="3.40.50.300">
    <property type="entry name" value="P-loop containing nucleotide triphosphate hydrolases"/>
    <property type="match status" value="1"/>
</dbReference>
<feature type="transmembrane region" description="Helical" evidence="1">
    <location>
        <begin position="20"/>
        <end position="46"/>
    </location>
</feature>
<dbReference type="EMBL" id="AHHH01000354">
    <property type="protein sequence ID" value="ESU40041.1"/>
    <property type="molecule type" value="Genomic_DNA"/>
</dbReference>
<accession>V6TMT6</accession>
<dbReference type="VEuPathDB" id="GiardiaDB:GL50803_00113655"/>
<reference evidence="3" key="1">
    <citation type="submission" date="2012-02" db="EMBL/GenBank/DDBJ databases">
        <title>Genome sequencing of Giardia lamblia Genotypes A2 and B isolates (DH and GS) and comparative analysis with the genomes of Genotypes A1 and E (WB and Pig).</title>
        <authorList>
            <person name="Adam R."/>
            <person name="Dahlstrom E."/>
            <person name="Martens C."/>
            <person name="Bruno D."/>
            <person name="Barbian K."/>
            <person name="Porcella S.F."/>
            <person name="Nash T."/>
        </authorList>
    </citation>
    <scope>NUCLEOTIDE SEQUENCE</scope>
    <source>
        <strain evidence="3">GS</strain>
    </source>
</reference>